<feature type="region of interest" description="Disordered" evidence="1">
    <location>
        <begin position="125"/>
        <end position="174"/>
    </location>
</feature>
<sequence>MRSSIANGGRRRPSLVRDSVETFHSQAEDEKTRQRLDDARQRVTAAAKRIEEEYRPLANQVGALLGEMADANRCLRRAEAAAIGRGVRDRGVSQAHRDLVATARLPSLKSSAPIYGMGRSIAAGFEHHPEHIPNEGAGSDAPGKADERPAAPAGEDGRSRSTSPASCQSNKEAA</sequence>
<evidence type="ECO:0000256" key="1">
    <source>
        <dbReference type="SAM" id="MobiDB-lite"/>
    </source>
</evidence>
<organism evidence="2 3">
    <name type="scientific">Jiella pelagia</name>
    <dbReference type="NCBI Taxonomy" id="2986949"/>
    <lineage>
        <taxon>Bacteria</taxon>
        <taxon>Pseudomonadati</taxon>
        <taxon>Pseudomonadota</taxon>
        <taxon>Alphaproteobacteria</taxon>
        <taxon>Hyphomicrobiales</taxon>
        <taxon>Aurantimonadaceae</taxon>
        <taxon>Jiella</taxon>
    </lineage>
</organism>
<accession>A0ABY7C0L6</accession>
<evidence type="ECO:0000313" key="3">
    <source>
        <dbReference type="Proteomes" id="UP001164020"/>
    </source>
</evidence>
<feature type="region of interest" description="Disordered" evidence="1">
    <location>
        <begin position="1"/>
        <end position="38"/>
    </location>
</feature>
<feature type="compositionally biased region" description="Basic and acidic residues" evidence="1">
    <location>
        <begin position="143"/>
        <end position="159"/>
    </location>
</feature>
<dbReference type="RefSeq" id="WP_268881751.1">
    <property type="nucleotide sequence ID" value="NZ_CP114029.1"/>
</dbReference>
<evidence type="ECO:0000313" key="2">
    <source>
        <dbReference type="EMBL" id="WAP69311.1"/>
    </source>
</evidence>
<protein>
    <submittedName>
        <fullName evidence="2">Uncharacterized protein</fullName>
    </submittedName>
</protein>
<gene>
    <name evidence="2" type="ORF">OH818_03150</name>
</gene>
<name>A0ABY7C0L6_9HYPH</name>
<proteinExistence type="predicted"/>
<feature type="compositionally biased region" description="Polar residues" evidence="1">
    <location>
        <begin position="160"/>
        <end position="174"/>
    </location>
</feature>
<dbReference type="Proteomes" id="UP001164020">
    <property type="component" value="Chromosome"/>
</dbReference>
<dbReference type="EMBL" id="CP114029">
    <property type="protein sequence ID" value="WAP69311.1"/>
    <property type="molecule type" value="Genomic_DNA"/>
</dbReference>
<reference evidence="2" key="1">
    <citation type="submission" date="2022-12" db="EMBL/GenBank/DDBJ databases">
        <title>Jiella pelagia sp. nov., isolated from phosphonate enriched culture of Northwest Pacific surface seawater.</title>
        <authorList>
            <person name="Shin D.Y."/>
            <person name="Hwang C.Y."/>
        </authorList>
    </citation>
    <scope>NUCLEOTIDE SEQUENCE</scope>
    <source>
        <strain evidence="2">HL-NP1</strain>
    </source>
</reference>
<keyword evidence="3" id="KW-1185">Reference proteome</keyword>
<feature type="compositionally biased region" description="Basic and acidic residues" evidence="1">
    <location>
        <begin position="18"/>
        <end position="38"/>
    </location>
</feature>